<organism evidence="2 3">
    <name type="scientific">Listeria grayi DSM 20601</name>
    <dbReference type="NCBI Taxonomy" id="525367"/>
    <lineage>
        <taxon>Bacteria</taxon>
        <taxon>Bacillati</taxon>
        <taxon>Bacillota</taxon>
        <taxon>Bacilli</taxon>
        <taxon>Bacillales</taxon>
        <taxon>Listeriaceae</taxon>
        <taxon>Listeria</taxon>
    </lineage>
</organism>
<dbReference type="HOGENOM" id="CLU_1501732_0_0_9"/>
<proteinExistence type="predicted"/>
<keyword evidence="1" id="KW-0732">Signal</keyword>
<dbReference type="EMBL" id="ACCR02000005">
    <property type="protein sequence ID" value="EFI83355.1"/>
    <property type="molecule type" value="Genomic_DNA"/>
</dbReference>
<dbReference type="RefSeq" id="WP_003755242.1">
    <property type="nucleotide sequence ID" value="NZ_GL538352.1"/>
</dbReference>
<reference evidence="2" key="1">
    <citation type="submission" date="2010-06" db="EMBL/GenBank/DDBJ databases">
        <authorList>
            <person name="Muzny D."/>
            <person name="Qin X."/>
            <person name="Buhay C."/>
            <person name="Dugan-Rocha S."/>
            <person name="Ding Y."/>
            <person name="Chen G."/>
            <person name="Hawes A."/>
            <person name="Holder M."/>
            <person name="Jhangiani S."/>
            <person name="Johnson A."/>
            <person name="Khan Z."/>
            <person name="Li Z."/>
            <person name="Liu W."/>
            <person name="Liu X."/>
            <person name="Perez L."/>
            <person name="Shen H."/>
            <person name="Wang Q."/>
            <person name="Watt J."/>
            <person name="Xi L."/>
            <person name="Xin Y."/>
            <person name="Zhou J."/>
            <person name="Deng J."/>
            <person name="Jiang H."/>
            <person name="Liu Y."/>
            <person name="Qu J."/>
            <person name="Song X.-Z."/>
            <person name="Zhang L."/>
            <person name="Villasana D."/>
            <person name="Johnson A."/>
            <person name="Liu J."/>
            <person name="Liyanage D."/>
            <person name="Lorensuhewa L."/>
            <person name="Robinson T."/>
            <person name="Song A."/>
            <person name="Song B.-B."/>
            <person name="Dinh H."/>
            <person name="Thornton R."/>
            <person name="Coyle M."/>
            <person name="Francisco L."/>
            <person name="Jackson L."/>
            <person name="Javaid M."/>
            <person name="Korchina V."/>
            <person name="Kovar C."/>
            <person name="Mata R."/>
            <person name="Mathew T."/>
            <person name="Ngo R."/>
            <person name="Nguyen L."/>
            <person name="Nguyen N."/>
            <person name="Okwuonu G."/>
            <person name="Ongeri F."/>
            <person name="Pham C."/>
            <person name="Simmons D."/>
            <person name="Wilczek-Boney K."/>
            <person name="Hale W."/>
            <person name="Jakkamsetti A."/>
            <person name="Pham P."/>
            <person name="Ruth R."/>
            <person name="San Lucas F."/>
            <person name="Warren J."/>
            <person name="Zhang J."/>
            <person name="Zhao Z."/>
            <person name="Zhou C."/>
            <person name="Zhu D."/>
            <person name="Lee S."/>
            <person name="Bess C."/>
            <person name="Blankenburg K."/>
            <person name="Forbes L."/>
            <person name="Fu Q."/>
            <person name="Gubbala S."/>
            <person name="Hirani K."/>
            <person name="Jayaseelan J.C."/>
            <person name="Lara F."/>
            <person name="Munidasa M."/>
            <person name="Palculict T."/>
            <person name="Patil S."/>
            <person name="Pu L.-L."/>
            <person name="Saada N."/>
            <person name="Tang L."/>
            <person name="Weissenberger G."/>
            <person name="Zhu Y."/>
            <person name="Hemphill L."/>
            <person name="Shang Y."/>
            <person name="Youmans B."/>
            <person name="Ayvaz T."/>
            <person name="Ross M."/>
            <person name="Santibanez J."/>
            <person name="Aqrawi P."/>
            <person name="Gross S."/>
            <person name="Joshi V."/>
            <person name="Fowler G."/>
            <person name="Nazareth L."/>
            <person name="Reid J."/>
            <person name="Worley K."/>
            <person name="Petrosino J."/>
            <person name="Highlander S."/>
            <person name="Gibbs R."/>
        </authorList>
    </citation>
    <scope>NUCLEOTIDE SEQUENCE [LARGE SCALE GENOMIC DNA]</scope>
    <source>
        <strain evidence="2">DSM 20601</strain>
    </source>
</reference>
<dbReference type="AlphaFoldDB" id="D7UYD8"/>
<keyword evidence="3" id="KW-1185">Reference proteome</keyword>
<feature type="chain" id="PRO_5038344493" description="DUF4352 domain-containing protein" evidence="1">
    <location>
        <begin position="21"/>
        <end position="179"/>
    </location>
</feature>
<dbReference type="PROSITE" id="PS51257">
    <property type="entry name" value="PROKAR_LIPOPROTEIN"/>
    <property type="match status" value="1"/>
</dbReference>
<gene>
    <name evidence="2" type="ORF">HMPREF0556_12040</name>
</gene>
<dbReference type="eggNOG" id="ENOG502ZHP4">
    <property type="taxonomic scope" value="Bacteria"/>
</dbReference>
<evidence type="ECO:0008006" key="4">
    <source>
        <dbReference type="Google" id="ProtNLM"/>
    </source>
</evidence>
<evidence type="ECO:0000313" key="3">
    <source>
        <dbReference type="Proteomes" id="UP000010119"/>
    </source>
</evidence>
<comment type="caution">
    <text evidence="2">The sequence shown here is derived from an EMBL/GenBank/DDBJ whole genome shotgun (WGS) entry which is preliminary data.</text>
</comment>
<sequence>MKKFLIALLSSVIIISMLGACTNSNSSEAPKQVDKKSPDKAEKTQMYVMDWKDTWKGLSSEIKHVTVVKNGKVKGKDIDVVGLKLDLVNKTEKDFTIGLGKAKLIVDGKVYKLSKENSRNMGEKFPKKNKKNVLLVYQLPKKEAPKKYNKITLKWDVKKAGVTDKKVYKPTLELTKTAE</sequence>
<feature type="signal peptide" evidence="1">
    <location>
        <begin position="1"/>
        <end position="20"/>
    </location>
</feature>
<name>D7UYD8_LISGR</name>
<evidence type="ECO:0000256" key="1">
    <source>
        <dbReference type="SAM" id="SignalP"/>
    </source>
</evidence>
<dbReference type="Proteomes" id="UP000010119">
    <property type="component" value="Unassembled WGS sequence"/>
</dbReference>
<accession>D7UYD8</accession>
<protein>
    <recommendedName>
        <fullName evidence="4">DUF4352 domain-containing protein</fullName>
    </recommendedName>
</protein>
<evidence type="ECO:0000313" key="2">
    <source>
        <dbReference type="EMBL" id="EFI83355.1"/>
    </source>
</evidence>